<sequence>MESMKLHMLPMEILDMIYQHLNLEDLKTFSLCQHRFRDISERRIFERVIVSWDRAEVASSAIPFLGAILERPELATYVHTLRLVGGNYLAPVKRRVPYEILVKASEAIIATRMPDSDIWVQKLQAGSVDAVTTLLLVLLPNLTCIHQASPFCFDNEMLAKMLTHALSESAHDYQLPDFRKLNKFIVGYADTRETIRDEIRTTNIAENLLPVFRLPSLEHLHIGIPEETKAWPGVLPTCSSLIEFGLAQYETHGDKALLATMPSLKRFSWQWHNNLRWNRHLGGLNLDEADRALASVSDQLTYLGISLNYDRGDSEQMDGGVHIFGSLNTLPTMNNLTTLRFPWVFLMGTTNTYGNQFQSRIWSKLPESLIFLDMWPDLEDFKMDFKWGSSEAIQIMIRELEDRRDRSLMPKLETVRVPVPFKYSHWMDLVSEWRDNRIPYTRRTYGELSHTIGLKVRGRSSTTSSRNRYFYQMQRPSI</sequence>
<dbReference type="OrthoDB" id="4191831at2759"/>
<evidence type="ECO:0000313" key="3">
    <source>
        <dbReference type="Proteomes" id="UP000224854"/>
    </source>
</evidence>
<dbReference type="InterPro" id="IPR036047">
    <property type="entry name" value="F-box-like_dom_sf"/>
</dbReference>
<gene>
    <name evidence="2" type="ORF">CDD82_1720</name>
</gene>
<dbReference type="InterPro" id="IPR001810">
    <property type="entry name" value="F-box_dom"/>
</dbReference>
<proteinExistence type="predicted"/>
<protein>
    <recommendedName>
        <fullName evidence="1">F-box domain-containing protein</fullName>
    </recommendedName>
</protein>
<comment type="caution">
    <text evidence="2">The sequence shown here is derived from an EMBL/GenBank/DDBJ whole genome shotgun (WGS) entry which is preliminary data.</text>
</comment>
<reference evidence="2 3" key="1">
    <citation type="submission" date="2017-06" db="EMBL/GenBank/DDBJ databases">
        <title>Ant-infecting Ophiocordyceps genomes reveal a high diversity of potential behavioral manipulation genes and a possible major role for enterotoxins.</title>
        <authorList>
            <person name="De Bekker C."/>
            <person name="Evans H.C."/>
            <person name="Brachmann A."/>
            <person name="Hughes D.P."/>
        </authorList>
    </citation>
    <scope>NUCLEOTIDE SEQUENCE [LARGE SCALE GENOMIC DNA]</scope>
    <source>
        <strain evidence="2 3">1348a</strain>
    </source>
</reference>
<feature type="domain" description="F-box" evidence="1">
    <location>
        <begin position="3"/>
        <end position="48"/>
    </location>
</feature>
<keyword evidence="3" id="KW-1185">Reference proteome</keyword>
<dbReference type="PROSITE" id="PS50181">
    <property type="entry name" value="FBOX"/>
    <property type="match status" value="1"/>
</dbReference>
<dbReference type="SUPFAM" id="SSF81383">
    <property type="entry name" value="F-box domain"/>
    <property type="match status" value="1"/>
</dbReference>
<name>A0A2C5Y899_9HYPO</name>
<organism evidence="2 3">
    <name type="scientific">Ophiocordyceps australis</name>
    <dbReference type="NCBI Taxonomy" id="1399860"/>
    <lineage>
        <taxon>Eukaryota</taxon>
        <taxon>Fungi</taxon>
        <taxon>Dikarya</taxon>
        <taxon>Ascomycota</taxon>
        <taxon>Pezizomycotina</taxon>
        <taxon>Sordariomycetes</taxon>
        <taxon>Hypocreomycetidae</taxon>
        <taxon>Hypocreales</taxon>
        <taxon>Ophiocordycipitaceae</taxon>
        <taxon>Ophiocordyceps</taxon>
    </lineage>
</organism>
<dbReference type="Proteomes" id="UP000224854">
    <property type="component" value="Unassembled WGS sequence"/>
</dbReference>
<dbReference type="CDD" id="cd09917">
    <property type="entry name" value="F-box_SF"/>
    <property type="match status" value="1"/>
</dbReference>
<dbReference type="AlphaFoldDB" id="A0A2C5Y899"/>
<evidence type="ECO:0000259" key="1">
    <source>
        <dbReference type="PROSITE" id="PS50181"/>
    </source>
</evidence>
<dbReference type="EMBL" id="NJEU01001541">
    <property type="protein sequence ID" value="PHH64937.1"/>
    <property type="molecule type" value="Genomic_DNA"/>
</dbReference>
<evidence type="ECO:0000313" key="2">
    <source>
        <dbReference type="EMBL" id="PHH64937.1"/>
    </source>
</evidence>
<accession>A0A2C5Y899</accession>